<reference evidence="4" key="1">
    <citation type="submission" date="2021-07" db="EMBL/GenBank/DDBJ databases">
        <authorList>
            <person name="Fernandez M."/>
            <person name="Pereira P."/>
            <person name="Torres Tejerizo G.A."/>
            <person name="Gonzalez P."/>
            <person name="Agostini E."/>
        </authorList>
    </citation>
    <scope>NUCLEOTIDE SEQUENCE</scope>
    <source>
        <strain evidence="4">SFC 500-1A</strain>
    </source>
</reference>
<dbReference type="AlphaFoldDB" id="A0A8X8GJK0"/>
<evidence type="ECO:0000313" key="4">
    <source>
        <dbReference type="EMBL" id="MCF0265951.1"/>
    </source>
</evidence>
<dbReference type="RefSeq" id="WP_234623915.1">
    <property type="nucleotide sequence ID" value="NZ_JAHWXT010000006.1"/>
</dbReference>
<dbReference type="GO" id="GO:0006259">
    <property type="term" value="P:DNA metabolic process"/>
    <property type="evidence" value="ECO:0007669"/>
    <property type="project" value="UniProtKB-ARBA"/>
</dbReference>
<accession>A0A8X8GJK0</accession>
<dbReference type="GO" id="GO:0004527">
    <property type="term" value="F:exonuclease activity"/>
    <property type="evidence" value="ECO:0007669"/>
    <property type="project" value="UniProtKB-KW"/>
</dbReference>
<dbReference type="GO" id="GO:0003676">
    <property type="term" value="F:nucleic acid binding"/>
    <property type="evidence" value="ECO:0007669"/>
    <property type="project" value="InterPro"/>
</dbReference>
<dbReference type="Proteomes" id="UP000887320">
    <property type="component" value="Unassembled WGS sequence"/>
</dbReference>
<keyword evidence="2 4" id="KW-0269">Exonuclease</keyword>
<sequence>MSALILDTETNSLNGYPIEIAHISCSFEQGILRIDGNSAFDEYFSCPEPIELGSMATHHILETDITGKPSYEVFRLPENTEYLIGHNIDYDIQAIKLCDPSISVKGICTLALARMVWDELETHNLTAMYYHVMSADLEKARKHLRNAHNARWDIYFTGVVLQAIVEKLAIKDMNSLYQMSEIARIPKRINFGKHRGELIDELPDSYIDWLLKQPELDPYFIKALKGQK</sequence>
<evidence type="ECO:0000313" key="5">
    <source>
        <dbReference type="Proteomes" id="UP000887320"/>
    </source>
</evidence>
<organism evidence="4 5">
    <name type="scientific">Acinetobacter guillouiae</name>
    <name type="common">Acinetobacter genomosp. 11</name>
    <dbReference type="NCBI Taxonomy" id="106649"/>
    <lineage>
        <taxon>Bacteria</taxon>
        <taxon>Pseudomonadati</taxon>
        <taxon>Pseudomonadota</taxon>
        <taxon>Gammaproteobacteria</taxon>
        <taxon>Moraxellales</taxon>
        <taxon>Moraxellaceae</taxon>
        <taxon>Acinetobacter</taxon>
    </lineage>
</organism>
<evidence type="ECO:0000259" key="3">
    <source>
        <dbReference type="SMART" id="SM00479"/>
    </source>
</evidence>
<keyword evidence="1" id="KW-0540">Nuclease</keyword>
<dbReference type="SMART" id="SM00479">
    <property type="entry name" value="EXOIII"/>
    <property type="match status" value="1"/>
</dbReference>
<dbReference type="InterPro" id="IPR012337">
    <property type="entry name" value="RNaseH-like_sf"/>
</dbReference>
<protein>
    <submittedName>
        <fullName evidence="4">3'-5' exonuclease</fullName>
    </submittedName>
</protein>
<comment type="caution">
    <text evidence="4">The sequence shown here is derived from an EMBL/GenBank/DDBJ whole genome shotgun (WGS) entry which is preliminary data.</text>
</comment>
<dbReference type="CDD" id="cd06127">
    <property type="entry name" value="DEDDh"/>
    <property type="match status" value="1"/>
</dbReference>
<dbReference type="EMBL" id="JAHWXT010000006">
    <property type="protein sequence ID" value="MCF0265951.1"/>
    <property type="molecule type" value="Genomic_DNA"/>
</dbReference>
<name>A0A8X8GJK0_ACIGI</name>
<feature type="domain" description="Exonuclease" evidence="3">
    <location>
        <begin position="2"/>
        <end position="170"/>
    </location>
</feature>
<keyword evidence="2 4" id="KW-0378">Hydrolase</keyword>
<dbReference type="InterPro" id="IPR013520">
    <property type="entry name" value="Ribonucl_H"/>
</dbReference>
<dbReference type="Gene3D" id="3.30.420.10">
    <property type="entry name" value="Ribonuclease H-like superfamily/Ribonuclease H"/>
    <property type="match status" value="1"/>
</dbReference>
<dbReference type="InterPro" id="IPR036397">
    <property type="entry name" value="RNaseH_sf"/>
</dbReference>
<proteinExistence type="predicted"/>
<evidence type="ECO:0000256" key="1">
    <source>
        <dbReference type="ARBA" id="ARBA00022722"/>
    </source>
</evidence>
<evidence type="ECO:0000256" key="2">
    <source>
        <dbReference type="ARBA" id="ARBA00022839"/>
    </source>
</evidence>
<dbReference type="SUPFAM" id="SSF53098">
    <property type="entry name" value="Ribonuclease H-like"/>
    <property type="match status" value="1"/>
</dbReference>
<gene>
    <name evidence="4" type="ORF">KW868_16005</name>
</gene>